<reference evidence="2 3" key="1">
    <citation type="journal article" date="2017" name="Int. J. Syst. Evol. Microbiol.">
        <title>Mucilaginibacterpsychrotolerans sp. nov., isolated from peatlands.</title>
        <authorList>
            <person name="Deng Y."/>
            <person name="Shen L."/>
            <person name="Xu B."/>
            <person name="Liu Y."/>
            <person name="Gu Z."/>
            <person name="Liu H."/>
            <person name="Zhou Y."/>
        </authorList>
    </citation>
    <scope>NUCLEOTIDE SEQUENCE [LARGE SCALE GENOMIC DNA]</scope>
    <source>
        <strain evidence="2 3">NH7-4</strain>
    </source>
</reference>
<dbReference type="GO" id="GO:0004175">
    <property type="term" value="F:endopeptidase activity"/>
    <property type="evidence" value="ECO:0007669"/>
    <property type="project" value="TreeGrafter"/>
</dbReference>
<dbReference type="EMBL" id="SOZE01000063">
    <property type="protein sequence ID" value="TFF29765.1"/>
    <property type="molecule type" value="Genomic_DNA"/>
</dbReference>
<dbReference type="InterPro" id="IPR005151">
    <property type="entry name" value="Tail-specific_protease"/>
</dbReference>
<dbReference type="PANTHER" id="PTHR32060:SF30">
    <property type="entry name" value="CARBOXY-TERMINAL PROCESSING PROTEASE CTPA"/>
    <property type="match status" value="1"/>
</dbReference>
<dbReference type="GO" id="GO:0007165">
    <property type="term" value="P:signal transduction"/>
    <property type="evidence" value="ECO:0007669"/>
    <property type="project" value="TreeGrafter"/>
</dbReference>
<dbReference type="Pfam" id="PF03572">
    <property type="entry name" value="Peptidase_S41"/>
    <property type="match status" value="1"/>
</dbReference>
<gene>
    <name evidence="2" type="ORF">E2R66_27820</name>
</gene>
<dbReference type="GO" id="GO:0030288">
    <property type="term" value="C:outer membrane-bounded periplasmic space"/>
    <property type="evidence" value="ECO:0007669"/>
    <property type="project" value="TreeGrafter"/>
</dbReference>
<comment type="caution">
    <text evidence="2">The sequence shown here is derived from an EMBL/GenBank/DDBJ whole genome shotgun (WGS) entry which is preliminary data.</text>
</comment>
<protein>
    <recommendedName>
        <fullName evidence="1">Tail specific protease domain-containing protein</fullName>
    </recommendedName>
</protein>
<keyword evidence="3" id="KW-1185">Reference proteome</keyword>
<dbReference type="Gene3D" id="3.90.226.10">
    <property type="entry name" value="2-enoyl-CoA Hydratase, Chain A, domain 1"/>
    <property type="match status" value="1"/>
</dbReference>
<feature type="domain" description="Tail specific protease" evidence="1">
    <location>
        <begin position="279"/>
        <end position="459"/>
    </location>
</feature>
<proteinExistence type="predicted"/>
<name>A0A4Y8RXC2_9SPHI</name>
<dbReference type="SUPFAM" id="SSF52096">
    <property type="entry name" value="ClpP/crotonase"/>
    <property type="match status" value="1"/>
</dbReference>
<evidence type="ECO:0000259" key="1">
    <source>
        <dbReference type="Pfam" id="PF03572"/>
    </source>
</evidence>
<evidence type="ECO:0000313" key="3">
    <source>
        <dbReference type="Proteomes" id="UP000297540"/>
    </source>
</evidence>
<dbReference type="AlphaFoldDB" id="A0A4Y8RXC2"/>
<dbReference type="GO" id="GO:0008236">
    <property type="term" value="F:serine-type peptidase activity"/>
    <property type="evidence" value="ECO:0007669"/>
    <property type="project" value="InterPro"/>
</dbReference>
<dbReference type="PANTHER" id="PTHR32060">
    <property type="entry name" value="TAIL-SPECIFIC PROTEASE"/>
    <property type="match status" value="1"/>
</dbReference>
<evidence type="ECO:0000313" key="2">
    <source>
        <dbReference type="EMBL" id="TFF29765.1"/>
    </source>
</evidence>
<organism evidence="2 3">
    <name type="scientific">Mucilaginibacter psychrotolerans</name>
    <dbReference type="NCBI Taxonomy" id="1524096"/>
    <lineage>
        <taxon>Bacteria</taxon>
        <taxon>Pseudomonadati</taxon>
        <taxon>Bacteroidota</taxon>
        <taxon>Sphingobacteriia</taxon>
        <taxon>Sphingobacteriales</taxon>
        <taxon>Sphingobacteriaceae</taxon>
        <taxon>Mucilaginibacter</taxon>
    </lineage>
</organism>
<accession>A0A4Y8RXC2</accession>
<sequence length="479" mass="53656">MQPFDSLKHLPVMRLYFLFTVILLSVTIRSYAIVVDTTVTEKHFSKTQLNDDVSYLIKTVADVHPDMFHAVSKSKYQMVTDSVRNTFFDDMTGEQAWPAISRLIGVLNEGHSVFNYPDDIGDQLKSGKSILFPVIIKEFNGVNLIVRADASKENKLQTGDQIVSINGITSVKLIDTLSGYAGGLKQYRSLDVCRNLVVYLYLYHINGPYEINYLRDGKIYHSTLSSSTWSAFTTRVSEIAKTLPKSLPKVDHSFYISEKNVANLTLNSLTAKPAIFKNFIDSCFTIIKNSPTKKLIIDLRNNGGGNSVLAEILLGYITERPFRMTGGVKWKVSQDYKDRIRGDTSQRMSYYLNAKNGTLIENKGGNVQKPIANPVRYHGKVWVLIGPRTFSSANMLANTIQDYKLAKLIGEPSGEPANDYGELIVIKLPNTGFNFTTSTKQFVRANGNAKDQHPVIPDYLISHNPLSPIDEVLDFANKN</sequence>
<dbReference type="Proteomes" id="UP000297540">
    <property type="component" value="Unassembled WGS sequence"/>
</dbReference>
<dbReference type="GO" id="GO:0006508">
    <property type="term" value="P:proteolysis"/>
    <property type="evidence" value="ECO:0007669"/>
    <property type="project" value="InterPro"/>
</dbReference>
<dbReference type="InterPro" id="IPR029045">
    <property type="entry name" value="ClpP/crotonase-like_dom_sf"/>
</dbReference>